<name>A0A413B8S0_BACSE</name>
<dbReference type="Proteomes" id="UP000285150">
    <property type="component" value="Unassembled WGS sequence"/>
</dbReference>
<proteinExistence type="predicted"/>
<sequence length="60" mass="7067">MKTKKEILKENGLTNIDELMDVQFGKPGTPERERFREEARTYVNGHTKTAECRNSQKKRK</sequence>
<organism evidence="1 2">
    <name type="scientific">Bacteroides stercoris</name>
    <dbReference type="NCBI Taxonomy" id="46506"/>
    <lineage>
        <taxon>Bacteria</taxon>
        <taxon>Pseudomonadati</taxon>
        <taxon>Bacteroidota</taxon>
        <taxon>Bacteroidia</taxon>
        <taxon>Bacteroidales</taxon>
        <taxon>Bacteroidaceae</taxon>
        <taxon>Bacteroides</taxon>
    </lineage>
</organism>
<reference evidence="1 2" key="1">
    <citation type="submission" date="2018-08" db="EMBL/GenBank/DDBJ databases">
        <title>A genome reference for cultivated species of the human gut microbiota.</title>
        <authorList>
            <person name="Zou Y."/>
            <person name="Xue W."/>
            <person name="Luo G."/>
        </authorList>
    </citation>
    <scope>NUCLEOTIDE SEQUENCE [LARGE SCALE GENOMIC DNA]</scope>
    <source>
        <strain evidence="1 2">AF12-7</strain>
    </source>
</reference>
<dbReference type="EMBL" id="QSAF01000005">
    <property type="protein sequence ID" value="RGW34975.1"/>
    <property type="molecule type" value="Genomic_DNA"/>
</dbReference>
<evidence type="ECO:0000313" key="2">
    <source>
        <dbReference type="Proteomes" id="UP000285150"/>
    </source>
</evidence>
<comment type="caution">
    <text evidence="1">The sequence shown here is derived from an EMBL/GenBank/DDBJ whole genome shotgun (WGS) entry which is preliminary data.</text>
</comment>
<protein>
    <submittedName>
        <fullName evidence="1">Uncharacterized protein</fullName>
    </submittedName>
</protein>
<gene>
    <name evidence="1" type="ORF">DWV77_06465</name>
</gene>
<dbReference type="AlphaFoldDB" id="A0A413B8S0"/>
<accession>A0A413B8S0</accession>
<evidence type="ECO:0000313" key="1">
    <source>
        <dbReference type="EMBL" id="RGW34975.1"/>
    </source>
</evidence>
<dbReference type="RefSeq" id="WP_117857588.1">
    <property type="nucleotide sequence ID" value="NZ_JAQCSR010000004.1"/>
</dbReference>